<evidence type="ECO:0000313" key="2">
    <source>
        <dbReference type="EMBL" id="WQD37123.1"/>
    </source>
</evidence>
<gene>
    <name evidence="2" type="ORF">U0035_15740</name>
</gene>
<feature type="transmembrane region" description="Helical" evidence="1">
    <location>
        <begin position="47"/>
        <end position="63"/>
    </location>
</feature>
<keyword evidence="1" id="KW-1133">Transmembrane helix</keyword>
<dbReference type="RefSeq" id="WP_114791788.1">
    <property type="nucleotide sequence ID" value="NZ_CP139960.1"/>
</dbReference>
<keyword evidence="1" id="KW-0812">Transmembrane</keyword>
<feature type="transmembrane region" description="Helical" evidence="1">
    <location>
        <begin position="25"/>
        <end position="41"/>
    </location>
</feature>
<accession>A0ABZ0W3C3</accession>
<evidence type="ECO:0008006" key="4">
    <source>
        <dbReference type="Google" id="ProtNLM"/>
    </source>
</evidence>
<dbReference type="EMBL" id="CP139960">
    <property type="protein sequence ID" value="WQD37123.1"/>
    <property type="molecule type" value="Genomic_DNA"/>
</dbReference>
<organism evidence="2 3">
    <name type="scientific">Niabella yanshanensis</name>
    <dbReference type="NCBI Taxonomy" id="577386"/>
    <lineage>
        <taxon>Bacteria</taxon>
        <taxon>Pseudomonadati</taxon>
        <taxon>Bacteroidota</taxon>
        <taxon>Chitinophagia</taxon>
        <taxon>Chitinophagales</taxon>
        <taxon>Chitinophagaceae</taxon>
        <taxon>Niabella</taxon>
    </lineage>
</organism>
<name>A0ABZ0W3C3_9BACT</name>
<proteinExistence type="predicted"/>
<reference evidence="2 3" key="1">
    <citation type="submission" date="2023-12" db="EMBL/GenBank/DDBJ databases">
        <title>Genome sequencing and assembly of bacterial species from a model synthetic community.</title>
        <authorList>
            <person name="Hogle S.L."/>
        </authorList>
    </citation>
    <scope>NUCLEOTIDE SEQUENCE [LARGE SCALE GENOMIC DNA]</scope>
    <source>
        <strain evidence="2 3">HAMBI_3031</strain>
    </source>
</reference>
<keyword evidence="1" id="KW-0472">Membrane</keyword>
<protein>
    <recommendedName>
        <fullName evidence="4">FUSC family protein</fullName>
    </recommendedName>
</protein>
<evidence type="ECO:0000256" key="1">
    <source>
        <dbReference type="SAM" id="Phobius"/>
    </source>
</evidence>
<dbReference type="Proteomes" id="UP001325680">
    <property type="component" value="Chromosome"/>
</dbReference>
<keyword evidence="3" id="KW-1185">Reference proteome</keyword>
<evidence type="ECO:0000313" key="3">
    <source>
        <dbReference type="Proteomes" id="UP001325680"/>
    </source>
</evidence>
<sequence>MNQKELAELTNEELLQAAKKMKSDAVINAGFIGFLIGIVFYSVFKNGFGFFLLIPLFLIYKLVNKKPTYNKQEVEQLLKERNLK</sequence>